<dbReference type="InterPro" id="IPR036049">
    <property type="entry name" value="Ribosomal_uL29_sf"/>
</dbReference>
<feature type="region of interest" description="Disordered" evidence="6">
    <location>
        <begin position="321"/>
        <end position="344"/>
    </location>
</feature>
<organism evidence="7 8">
    <name type="scientific">Spiroplasma poulsonii</name>
    <dbReference type="NCBI Taxonomy" id="2138"/>
    <lineage>
        <taxon>Bacteria</taxon>
        <taxon>Bacillati</taxon>
        <taxon>Mycoplasmatota</taxon>
        <taxon>Mollicutes</taxon>
        <taxon>Entomoplasmatales</taxon>
        <taxon>Spiroplasmataceae</taxon>
        <taxon>Spiroplasma</taxon>
    </lineage>
</organism>
<dbReference type="FunFam" id="1.10.287.310:FF:000001">
    <property type="entry name" value="50S ribosomal protein L29"/>
    <property type="match status" value="1"/>
</dbReference>
<protein>
    <recommendedName>
        <fullName evidence="4 5">Large ribosomal subunit protein uL29</fullName>
    </recommendedName>
</protein>
<comment type="similarity">
    <text evidence="1 5">Belongs to the universal ribosomal protein uL29 family.</text>
</comment>
<dbReference type="NCBIfam" id="TIGR00012">
    <property type="entry name" value="L29"/>
    <property type="match status" value="1"/>
</dbReference>
<dbReference type="HAMAP" id="MF_00374">
    <property type="entry name" value="Ribosomal_uL29"/>
    <property type="match status" value="1"/>
</dbReference>
<evidence type="ECO:0000256" key="1">
    <source>
        <dbReference type="ARBA" id="ARBA00009254"/>
    </source>
</evidence>
<evidence type="ECO:0000256" key="2">
    <source>
        <dbReference type="ARBA" id="ARBA00022980"/>
    </source>
</evidence>
<keyword evidence="2 5" id="KW-0689">Ribosomal protein</keyword>
<dbReference type="InterPro" id="IPR001854">
    <property type="entry name" value="Ribosomal_uL29"/>
</dbReference>
<evidence type="ECO:0000256" key="4">
    <source>
        <dbReference type="ARBA" id="ARBA00035204"/>
    </source>
</evidence>
<dbReference type="Pfam" id="PF00831">
    <property type="entry name" value="Ribosomal_L29"/>
    <property type="match status" value="1"/>
</dbReference>
<evidence type="ECO:0000256" key="5">
    <source>
        <dbReference type="HAMAP-Rule" id="MF_00374"/>
    </source>
</evidence>
<dbReference type="CDD" id="cd00427">
    <property type="entry name" value="Ribosomal_L29_HIP"/>
    <property type="match status" value="1"/>
</dbReference>
<dbReference type="PANTHER" id="PTHR10916">
    <property type="entry name" value="60S RIBOSOMAL PROTEIN L35/50S RIBOSOMAL PROTEIN L29"/>
    <property type="match status" value="1"/>
</dbReference>
<dbReference type="SUPFAM" id="SSF46561">
    <property type="entry name" value="Ribosomal protein L29 (L29p)"/>
    <property type="match status" value="1"/>
</dbReference>
<name>A0A3S0UNU2_9MOLU</name>
<keyword evidence="3 5" id="KW-0687">Ribonucleoprotein</keyword>
<dbReference type="Proteomes" id="UP000274545">
    <property type="component" value="Unassembled WGS sequence"/>
</dbReference>
<dbReference type="GO" id="GO:0006412">
    <property type="term" value="P:translation"/>
    <property type="evidence" value="ECO:0007669"/>
    <property type="project" value="UniProtKB-UniRule"/>
</dbReference>
<dbReference type="RefSeq" id="WP_127092551.1">
    <property type="nucleotide sequence ID" value="NZ_RAHC01000001.1"/>
</dbReference>
<dbReference type="InterPro" id="IPR050063">
    <property type="entry name" value="Ribosomal_protein_uL29"/>
</dbReference>
<dbReference type="PANTHER" id="PTHR10916:SF0">
    <property type="entry name" value="LARGE RIBOSOMAL SUBUNIT PROTEIN UL29C"/>
    <property type="match status" value="1"/>
</dbReference>
<dbReference type="AlphaFoldDB" id="A0A3S0UNU2"/>
<evidence type="ECO:0000256" key="6">
    <source>
        <dbReference type="SAM" id="MobiDB-lite"/>
    </source>
</evidence>
<feature type="region of interest" description="Disordered" evidence="6">
    <location>
        <begin position="123"/>
        <end position="264"/>
    </location>
</feature>
<sequence>MNDLNKKSVEELKRLEEESRAELFALRFQSAMGNLEKPHRIGELKKQISRILTILSSRKKDGENTAINVKINLSETYAKIEKESQEFAKQRKAKIDQIMAEQEGPEDNMTSLMDLPLTDAMEMTAEGPNLEPVAKADDKKPAVVKAATTKEVSAAPAKKPAAPLQESKPAANKTTKSAPKKEADKKPTTPVVKKEPAKPEGAKDAVLKSLIKKNEAAKAVSKPAAPTTSSKSTVTVKSVTSAKAEIEMPKVTKKSAGTNTAKKDVELNAKEKLAAMKSSISIGTKKGRGTGVKINLDLKTKDPKASEYTYGTNWKENRDKILTAGKTTKKADDKTTTKKGTGKK</sequence>
<proteinExistence type="inferred from homology"/>
<dbReference type="Gene3D" id="1.10.287.310">
    <property type="match status" value="1"/>
</dbReference>
<evidence type="ECO:0000313" key="8">
    <source>
        <dbReference type="Proteomes" id="UP000274545"/>
    </source>
</evidence>
<feature type="compositionally biased region" description="Low complexity" evidence="6">
    <location>
        <begin position="221"/>
        <end position="243"/>
    </location>
</feature>
<comment type="caution">
    <text evidence="7">The sequence shown here is derived from an EMBL/GenBank/DDBJ whole genome shotgun (WGS) entry which is preliminary data.</text>
</comment>
<dbReference type="GO" id="GO:0022625">
    <property type="term" value="C:cytosolic large ribosomal subunit"/>
    <property type="evidence" value="ECO:0007669"/>
    <property type="project" value="TreeGrafter"/>
</dbReference>
<evidence type="ECO:0000313" key="7">
    <source>
        <dbReference type="EMBL" id="RUP78252.1"/>
    </source>
</evidence>
<feature type="compositionally biased region" description="Basic and acidic residues" evidence="6">
    <location>
        <begin position="179"/>
        <end position="216"/>
    </location>
</feature>
<accession>A0A3S0UNU2</accession>
<dbReference type="EMBL" id="RAHC01000001">
    <property type="protein sequence ID" value="RUP78252.1"/>
    <property type="molecule type" value="Genomic_DNA"/>
</dbReference>
<gene>
    <name evidence="5 7" type="primary">rpmC</name>
    <name evidence="7" type="ORF">D6D54_02025</name>
</gene>
<evidence type="ECO:0000256" key="3">
    <source>
        <dbReference type="ARBA" id="ARBA00023274"/>
    </source>
</evidence>
<reference evidence="7 8" key="1">
    <citation type="journal article" date="2019" name="Genome Biol. Evol.">
        <title>Toxin and genome evolution in a Drosophila defensive symbiosis.</title>
        <authorList>
            <person name="Ballinger M.J."/>
            <person name="Gawryluk R.M."/>
            <person name="Perlman S.J."/>
        </authorList>
    </citation>
    <scope>NUCLEOTIDE SEQUENCE [LARGE SCALE GENOMIC DNA]</scope>
    <source>
        <strain evidence="8">sNeo</strain>
    </source>
</reference>
<dbReference type="GO" id="GO:0003735">
    <property type="term" value="F:structural constituent of ribosome"/>
    <property type="evidence" value="ECO:0007669"/>
    <property type="project" value="InterPro"/>
</dbReference>
<feature type="compositionally biased region" description="Low complexity" evidence="6">
    <location>
        <begin position="143"/>
        <end position="163"/>
    </location>
</feature>